<evidence type="ECO:0000313" key="3">
    <source>
        <dbReference type="EMBL" id="SZX69750.1"/>
    </source>
</evidence>
<evidence type="ECO:0000313" key="4">
    <source>
        <dbReference type="EMBL" id="SZX77089.1"/>
    </source>
</evidence>
<dbReference type="Pfam" id="PF02810">
    <property type="entry name" value="SEC-C"/>
    <property type="match status" value="1"/>
</dbReference>
<evidence type="ECO:0000256" key="1">
    <source>
        <dbReference type="SAM" id="MobiDB-lite"/>
    </source>
</evidence>
<reference evidence="3 5" key="1">
    <citation type="submission" date="2016-10" db="EMBL/GenBank/DDBJ databases">
        <authorList>
            <person name="Cai Z."/>
        </authorList>
    </citation>
    <scope>NUCLEOTIDE SEQUENCE [LARGE SCALE GENOMIC DNA]</scope>
</reference>
<feature type="compositionally biased region" description="Low complexity" evidence="1">
    <location>
        <begin position="38"/>
        <end position="48"/>
    </location>
</feature>
<evidence type="ECO:0000313" key="5">
    <source>
        <dbReference type="Proteomes" id="UP000256970"/>
    </source>
</evidence>
<dbReference type="EMBL" id="FNXT01000951">
    <property type="protein sequence ID" value="SZX69750.1"/>
    <property type="molecule type" value="Genomic_DNA"/>
</dbReference>
<dbReference type="SUPFAM" id="SSF54427">
    <property type="entry name" value="NTF2-like"/>
    <property type="match status" value="1"/>
</dbReference>
<dbReference type="EMBL" id="FNXT01001273">
    <property type="protein sequence ID" value="SZX77089.1"/>
    <property type="molecule type" value="Genomic_DNA"/>
</dbReference>
<dbReference type="AlphaFoldDB" id="A0A383VXU5"/>
<dbReference type="InterPro" id="IPR004027">
    <property type="entry name" value="SEC_C_motif"/>
</dbReference>
<evidence type="ECO:0000259" key="2">
    <source>
        <dbReference type="Pfam" id="PF17775"/>
    </source>
</evidence>
<gene>
    <name evidence="3" type="ORF">BQ4739_LOCUS10030</name>
    <name evidence="4" type="ORF">BQ4739_LOCUS17438</name>
</gene>
<accession>A0A383VXU5</accession>
<dbReference type="Gene3D" id="3.10.450.50">
    <property type="match status" value="1"/>
</dbReference>
<feature type="domain" description="YchJ-like middle NTF2-like" evidence="2">
    <location>
        <begin position="113"/>
        <end position="232"/>
    </location>
</feature>
<proteinExistence type="predicted"/>
<feature type="region of interest" description="Disordered" evidence="1">
    <location>
        <begin position="34"/>
        <end position="58"/>
    </location>
</feature>
<organism evidence="3 5">
    <name type="scientific">Tetradesmus obliquus</name>
    <name type="common">Green alga</name>
    <name type="synonym">Acutodesmus obliquus</name>
    <dbReference type="NCBI Taxonomy" id="3088"/>
    <lineage>
        <taxon>Eukaryota</taxon>
        <taxon>Viridiplantae</taxon>
        <taxon>Chlorophyta</taxon>
        <taxon>core chlorophytes</taxon>
        <taxon>Chlorophyceae</taxon>
        <taxon>CS clade</taxon>
        <taxon>Sphaeropleales</taxon>
        <taxon>Scenedesmaceae</taxon>
        <taxon>Tetradesmus</taxon>
    </lineage>
</organism>
<protein>
    <recommendedName>
        <fullName evidence="2">YchJ-like middle NTF2-like domain-containing protein</fullName>
    </recommendedName>
</protein>
<sequence>MRCSSQPLSGKCSSNTSASSLNHLPHVARSAPRTWQLTPSPSSSTAAAQQHHWPGNDTTRLPLVACRAGFGFGSKDKAGGKGSKDCPCGSGRLYSDCCQRFHKSASASISADPTQLVAARYSAFVKKDFKFLRRSSHPDNPALKGSSTAEDAEVQRNCSFEEDLAVTFLAVDFLGLKIYGSSSSSDGDSAEVEYAVIIKRKIDDTGAKIKQPQEQVLRERASMVKDEEGRWLLLGVTALDAQPAAA</sequence>
<dbReference type="Pfam" id="PF17775">
    <property type="entry name" value="YchJ_M-like"/>
    <property type="match status" value="1"/>
</dbReference>
<dbReference type="InterPro" id="IPR032710">
    <property type="entry name" value="NTF2-like_dom_sf"/>
</dbReference>
<dbReference type="Proteomes" id="UP000256970">
    <property type="component" value="Unassembled WGS sequence"/>
</dbReference>
<name>A0A383VXU5_TETOB</name>
<keyword evidence="5" id="KW-1185">Reference proteome</keyword>
<dbReference type="InterPro" id="IPR048469">
    <property type="entry name" value="YchJ-like_M"/>
</dbReference>